<keyword evidence="14" id="KW-1185">Reference proteome</keyword>
<feature type="domain" description="CTLH" evidence="12">
    <location>
        <begin position="98"/>
        <end position="155"/>
    </location>
</feature>
<dbReference type="PANTHER" id="PTHR12170">
    <property type="entry name" value="MACROPHAGE ERYTHROBLAST ATTACHER-RELATED"/>
    <property type="match status" value="1"/>
</dbReference>
<organism evidence="14 15">
    <name type="scientific">Acrobeloides nanus</name>
    <dbReference type="NCBI Taxonomy" id="290746"/>
    <lineage>
        <taxon>Eukaryota</taxon>
        <taxon>Metazoa</taxon>
        <taxon>Ecdysozoa</taxon>
        <taxon>Nematoda</taxon>
        <taxon>Chromadorea</taxon>
        <taxon>Rhabditida</taxon>
        <taxon>Tylenchina</taxon>
        <taxon>Cephalobomorpha</taxon>
        <taxon>Cephaloboidea</taxon>
        <taxon>Cephalobidae</taxon>
        <taxon>Acrobeloides</taxon>
    </lineage>
</organism>
<keyword evidence="4" id="KW-0963">Cytoplasm</keyword>
<dbReference type="InterPro" id="IPR006595">
    <property type="entry name" value="CTLH_C"/>
</dbReference>
<dbReference type="CDD" id="cd16659">
    <property type="entry name" value="RING-Ubox_Emp"/>
    <property type="match status" value="1"/>
</dbReference>
<evidence type="ECO:0000256" key="6">
    <source>
        <dbReference type="ARBA" id="ARBA00022771"/>
    </source>
</evidence>
<dbReference type="AlphaFoldDB" id="A0A914DQ16"/>
<dbReference type="GO" id="GO:0043249">
    <property type="term" value="P:erythrocyte maturation"/>
    <property type="evidence" value="ECO:0007669"/>
    <property type="project" value="UniProtKB-KW"/>
</dbReference>
<name>A0A914DQ16_9BILA</name>
<feature type="zinc finger region" description="RING-Gid-type" evidence="10">
    <location>
        <begin position="251"/>
        <end position="317"/>
    </location>
</feature>
<dbReference type="Proteomes" id="UP000887540">
    <property type="component" value="Unplaced"/>
</dbReference>
<evidence type="ECO:0000256" key="8">
    <source>
        <dbReference type="ARBA" id="ARBA00023057"/>
    </source>
</evidence>
<evidence type="ECO:0000259" key="13">
    <source>
        <dbReference type="PROSITE" id="PS51867"/>
    </source>
</evidence>
<evidence type="ECO:0000256" key="7">
    <source>
        <dbReference type="ARBA" id="ARBA00022833"/>
    </source>
</evidence>
<evidence type="ECO:0000256" key="5">
    <source>
        <dbReference type="ARBA" id="ARBA00022723"/>
    </source>
</evidence>
<dbReference type="GO" id="GO:0005737">
    <property type="term" value="C:cytoplasm"/>
    <property type="evidence" value="ECO:0007669"/>
    <property type="project" value="UniProtKB-SubCell"/>
</dbReference>
<dbReference type="InterPro" id="IPR024964">
    <property type="entry name" value="CTLH/CRA"/>
</dbReference>
<dbReference type="GO" id="GO:0034657">
    <property type="term" value="C:GID complex"/>
    <property type="evidence" value="ECO:0007669"/>
    <property type="project" value="TreeGrafter"/>
</dbReference>
<protein>
    <recommendedName>
        <fullName evidence="3">E3 ubiquitin-protein transferase MAEA</fullName>
    </recommendedName>
    <alternativeName>
        <fullName evidence="9">Macrophage erythroblast attacher</fullName>
    </alternativeName>
</protein>
<dbReference type="InterPro" id="IPR006594">
    <property type="entry name" value="LisH"/>
</dbReference>
<dbReference type="InterPro" id="IPR044063">
    <property type="entry name" value="ZF_RING_GID"/>
</dbReference>
<dbReference type="PROSITE" id="PS50896">
    <property type="entry name" value="LISH"/>
    <property type="match status" value="1"/>
</dbReference>
<evidence type="ECO:0000256" key="10">
    <source>
        <dbReference type="PROSITE-ProRule" id="PRU01215"/>
    </source>
</evidence>
<reference evidence="15" key="1">
    <citation type="submission" date="2022-11" db="UniProtKB">
        <authorList>
            <consortium name="WormBaseParasite"/>
        </authorList>
    </citation>
    <scope>IDENTIFICATION</scope>
</reference>
<proteinExistence type="predicted"/>
<evidence type="ECO:0000256" key="9">
    <source>
        <dbReference type="ARBA" id="ARBA00029678"/>
    </source>
</evidence>
<evidence type="ECO:0000313" key="14">
    <source>
        <dbReference type="Proteomes" id="UP000887540"/>
    </source>
</evidence>
<dbReference type="GO" id="GO:0043161">
    <property type="term" value="P:proteasome-mediated ubiquitin-dependent protein catabolic process"/>
    <property type="evidence" value="ECO:0007669"/>
    <property type="project" value="InterPro"/>
</dbReference>
<dbReference type="Pfam" id="PF10607">
    <property type="entry name" value="CTLH"/>
    <property type="match status" value="1"/>
</dbReference>
<evidence type="ECO:0000256" key="1">
    <source>
        <dbReference type="ARBA" id="ARBA00004109"/>
    </source>
</evidence>
<dbReference type="InterPro" id="IPR045098">
    <property type="entry name" value="Fyv10_fam"/>
</dbReference>
<evidence type="ECO:0000256" key="4">
    <source>
        <dbReference type="ARBA" id="ARBA00022490"/>
    </source>
</evidence>
<dbReference type="WBParaSite" id="ACRNAN_scaffold344.g16671.t1">
    <property type="protein sequence ID" value="ACRNAN_scaffold344.g16671.t1"/>
    <property type="gene ID" value="ACRNAN_scaffold344.g16671"/>
</dbReference>
<keyword evidence="11" id="KW-0175">Coiled coil</keyword>
<dbReference type="GO" id="GO:0016363">
    <property type="term" value="C:nuclear matrix"/>
    <property type="evidence" value="ECO:0007669"/>
    <property type="project" value="UniProtKB-SubCell"/>
</dbReference>
<evidence type="ECO:0000256" key="2">
    <source>
        <dbReference type="ARBA" id="ARBA00004496"/>
    </source>
</evidence>
<dbReference type="PANTHER" id="PTHR12170:SF2">
    <property type="entry name" value="E3 UBIQUITIN-PROTEIN TRANSFERASE MAEA"/>
    <property type="match status" value="1"/>
</dbReference>
<feature type="coiled-coil region" evidence="11">
    <location>
        <begin position="3"/>
        <end position="30"/>
    </location>
</feature>
<keyword evidence="7" id="KW-0862">Zinc</keyword>
<keyword evidence="5" id="KW-0479">Metal-binding</keyword>
<feature type="domain" description="RING-Gid-type" evidence="13">
    <location>
        <begin position="251"/>
        <end position="317"/>
    </location>
</feature>
<evidence type="ECO:0000313" key="15">
    <source>
        <dbReference type="WBParaSite" id="ACRNAN_scaffold344.g16671.t1"/>
    </source>
</evidence>
<accession>A0A914DQ16</accession>
<dbReference type="GO" id="GO:0061630">
    <property type="term" value="F:ubiquitin protein ligase activity"/>
    <property type="evidence" value="ECO:0007669"/>
    <property type="project" value="InterPro"/>
</dbReference>
<evidence type="ECO:0000256" key="3">
    <source>
        <dbReference type="ARBA" id="ARBA00014384"/>
    </source>
</evidence>
<dbReference type="SMART" id="SM00667">
    <property type="entry name" value="LisH"/>
    <property type="match status" value="1"/>
</dbReference>
<keyword evidence="8" id="KW-0265">Erythrocyte maturation</keyword>
<comment type="subcellular location">
    <subcellularLocation>
        <location evidence="2">Cytoplasm</location>
    </subcellularLocation>
    <subcellularLocation>
        <location evidence="1">Nucleus matrix</location>
    </subcellularLocation>
</comment>
<evidence type="ECO:0000256" key="11">
    <source>
        <dbReference type="SAM" id="Coils"/>
    </source>
</evidence>
<dbReference type="GO" id="GO:0008270">
    <property type="term" value="F:zinc ion binding"/>
    <property type="evidence" value="ECO:0007669"/>
    <property type="project" value="UniProtKB-KW"/>
</dbReference>
<dbReference type="SMART" id="SM00668">
    <property type="entry name" value="CTLH"/>
    <property type="match status" value="1"/>
</dbReference>
<evidence type="ECO:0000259" key="12">
    <source>
        <dbReference type="PROSITE" id="PS50897"/>
    </source>
</evidence>
<dbReference type="PROSITE" id="PS51867">
    <property type="entry name" value="ZF_RING_GID"/>
    <property type="match status" value="1"/>
</dbReference>
<dbReference type="PROSITE" id="PS50897">
    <property type="entry name" value="CTLH"/>
    <property type="match status" value="1"/>
</dbReference>
<sequence length="332" mass="38599">MPVSKVSDQINTLVQRLNQFEEEFDKYTQEEIECVKSLQERTDYLKQGLNQQPNEVEFFRKQRLNRFVIDHLLRAGYFETAQKLTEYSGLEAFNNAQVFHVAKQVEQSLSQGDLSIVLAWITENRSKLHRLDSDFETEIRIQQCIELIKNGRRMDAIAYMRKYFQNLPENKWKNHSLMQLMGLIGFGIDAQFEVYKRLVSEERWAYLVERFRMEHARIFQLSSQSAFSACLQAGITAHKTPNCKKDPDSKCIVCSELFDLAEGLPYAHASNSRLICAYSGDPLNEQNQPLILPNGRVYGENTIKKLSKDGKFECPRTNEVFSLKEISRIFVL</sequence>
<keyword evidence="6 10" id="KW-0863">Zinc-finger</keyword>